<proteinExistence type="predicted"/>
<name>A0A2P2IM24_RHIMU</name>
<evidence type="ECO:0000313" key="2">
    <source>
        <dbReference type="EMBL" id="MBW82223.1"/>
    </source>
</evidence>
<feature type="compositionally biased region" description="Basic and acidic residues" evidence="1">
    <location>
        <begin position="20"/>
        <end position="40"/>
    </location>
</feature>
<accession>A0A2P2IM24</accession>
<dbReference type="EMBL" id="GGEC01001740">
    <property type="protein sequence ID" value="MBW82223.1"/>
    <property type="molecule type" value="Transcribed_RNA"/>
</dbReference>
<organism evidence="2">
    <name type="scientific">Rhizophora mucronata</name>
    <name type="common">Asiatic mangrove</name>
    <dbReference type="NCBI Taxonomy" id="61149"/>
    <lineage>
        <taxon>Eukaryota</taxon>
        <taxon>Viridiplantae</taxon>
        <taxon>Streptophyta</taxon>
        <taxon>Embryophyta</taxon>
        <taxon>Tracheophyta</taxon>
        <taxon>Spermatophyta</taxon>
        <taxon>Magnoliopsida</taxon>
        <taxon>eudicotyledons</taxon>
        <taxon>Gunneridae</taxon>
        <taxon>Pentapetalae</taxon>
        <taxon>rosids</taxon>
        <taxon>fabids</taxon>
        <taxon>Malpighiales</taxon>
        <taxon>Rhizophoraceae</taxon>
        <taxon>Rhizophora</taxon>
    </lineage>
</organism>
<sequence>MGHDAVDSAKTGGKNLGENKPVDDKGESKKGDDMKTSVKDLNNDELEAMFFPHHKLLRT</sequence>
<evidence type="ECO:0000256" key="1">
    <source>
        <dbReference type="SAM" id="MobiDB-lite"/>
    </source>
</evidence>
<dbReference type="AlphaFoldDB" id="A0A2P2IM24"/>
<feature type="region of interest" description="Disordered" evidence="1">
    <location>
        <begin position="1"/>
        <end position="40"/>
    </location>
</feature>
<protein>
    <submittedName>
        <fullName evidence="2">Uncharacterized protein</fullName>
    </submittedName>
</protein>
<reference evidence="2" key="1">
    <citation type="submission" date="2018-02" db="EMBL/GenBank/DDBJ databases">
        <title>Rhizophora mucronata_Transcriptome.</title>
        <authorList>
            <person name="Meera S.P."/>
            <person name="Sreeshan A."/>
            <person name="Augustine A."/>
        </authorList>
    </citation>
    <scope>NUCLEOTIDE SEQUENCE</scope>
    <source>
        <tissue evidence="2">Leaf</tissue>
    </source>
</reference>